<keyword evidence="1" id="KW-0496">Mitochondrion</keyword>
<sequence>MGFLALCHIFGRVINDMSSTGVGRVLKAVAHPLPTYIYKRSREILYREVEYTLSIGRVRSC</sequence>
<name>A0A6B9XRV3_PICSI</name>
<dbReference type="EMBL" id="MK697702">
    <property type="protein sequence ID" value="QHR91389.1"/>
    <property type="molecule type" value="Genomic_DNA"/>
</dbReference>
<geneLocation type="mitochondrion" evidence="1"/>
<gene>
    <name evidence="1" type="primary">orf05455</name>
    <name evidence="1" type="ORF">Q903MT_gene5423</name>
</gene>
<dbReference type="AlphaFoldDB" id="A0A6B9XRV3"/>
<evidence type="ECO:0000313" key="1">
    <source>
        <dbReference type="EMBL" id="QHR91389.1"/>
    </source>
</evidence>
<accession>A0A6B9XRV3</accession>
<protein>
    <submittedName>
        <fullName evidence="1">Uncharacterized protein</fullName>
    </submittedName>
</protein>
<organism evidence="1">
    <name type="scientific">Picea sitchensis</name>
    <name type="common">Sitka spruce</name>
    <name type="synonym">Pinus sitchensis</name>
    <dbReference type="NCBI Taxonomy" id="3332"/>
    <lineage>
        <taxon>Eukaryota</taxon>
        <taxon>Viridiplantae</taxon>
        <taxon>Streptophyta</taxon>
        <taxon>Embryophyta</taxon>
        <taxon>Tracheophyta</taxon>
        <taxon>Spermatophyta</taxon>
        <taxon>Pinopsida</taxon>
        <taxon>Pinidae</taxon>
        <taxon>Conifers I</taxon>
        <taxon>Pinales</taxon>
        <taxon>Pinaceae</taxon>
        <taxon>Picea</taxon>
    </lineage>
</organism>
<reference evidence="1" key="1">
    <citation type="submission" date="2019-03" db="EMBL/GenBank/DDBJ databases">
        <title>Largest Complete Mitochondrial Genome of a Gymnosperm, Sitka Spruce (Picea sitchensis), Indicates Complex Physical Structure.</title>
        <authorList>
            <person name="Jackman S.D."/>
            <person name="Coombe L."/>
            <person name="Warren R."/>
            <person name="Kirk H."/>
            <person name="Trinh E."/>
            <person name="McLeod T."/>
            <person name="Pleasance S."/>
            <person name="Pandoh P."/>
            <person name="Zhao Y."/>
            <person name="Coope R."/>
            <person name="Bousquet J."/>
            <person name="Bohlmann J.C."/>
            <person name="Jones S.J.M."/>
            <person name="Birol I."/>
        </authorList>
    </citation>
    <scope>NUCLEOTIDE SEQUENCE</scope>
    <source>
        <strain evidence="1">Q903</strain>
    </source>
</reference>
<proteinExistence type="predicted"/>